<dbReference type="EMBL" id="CP121270">
    <property type="protein sequence ID" value="WFP26221.1"/>
    <property type="molecule type" value="Genomic_DNA"/>
</dbReference>
<dbReference type="AlphaFoldDB" id="A0AAX3TBL6"/>
<organism evidence="1 2">
    <name type="scientific">Gordonia hongkongensis</name>
    <dbReference type="NCBI Taxonomy" id="1701090"/>
    <lineage>
        <taxon>Bacteria</taxon>
        <taxon>Bacillati</taxon>
        <taxon>Actinomycetota</taxon>
        <taxon>Actinomycetes</taxon>
        <taxon>Mycobacteriales</taxon>
        <taxon>Gordoniaceae</taxon>
        <taxon>Gordonia</taxon>
    </lineage>
</organism>
<protein>
    <submittedName>
        <fullName evidence="1">Uncharacterized protein</fullName>
    </submittedName>
</protein>
<evidence type="ECO:0000313" key="2">
    <source>
        <dbReference type="Proteomes" id="UP001213504"/>
    </source>
</evidence>
<gene>
    <name evidence="1" type="ORF">P9A14_06910</name>
</gene>
<proteinExistence type="predicted"/>
<reference evidence="1" key="1">
    <citation type="submission" date="2023-04" db="EMBL/GenBank/DDBJ databases">
        <title>Complete genome sequence of a phthalic acid esters degrading bacterial strain.</title>
        <authorList>
            <person name="Weng L."/>
            <person name="Jia Y."/>
            <person name="Ren L."/>
        </authorList>
    </citation>
    <scope>NUCLEOTIDE SEQUENCE</scope>
    <source>
        <strain evidence="1">RL-LY01</strain>
    </source>
</reference>
<dbReference type="Proteomes" id="UP001213504">
    <property type="component" value="Chromosome"/>
</dbReference>
<sequence>MRSALRARHRVLIVVTAGRFPTPRRWSTDLRTSIPLIEDDFGPRFATP</sequence>
<name>A0AAX3TBL6_9ACTN</name>
<evidence type="ECO:0000313" key="1">
    <source>
        <dbReference type="EMBL" id="WFP26221.1"/>
    </source>
</evidence>
<accession>A0AAX3TBL6</accession>
<dbReference type="RefSeq" id="WP_165630292.1">
    <property type="nucleotide sequence ID" value="NZ_CP121270.1"/>
</dbReference>